<dbReference type="EMBL" id="JACIGK010000046">
    <property type="protein sequence ID" value="MBB4268055.1"/>
    <property type="molecule type" value="Genomic_DNA"/>
</dbReference>
<dbReference type="GO" id="GO:0034040">
    <property type="term" value="F:ATPase-coupled lipid transmembrane transporter activity"/>
    <property type="evidence" value="ECO:0007669"/>
    <property type="project" value="TreeGrafter"/>
</dbReference>
<feature type="domain" description="ABC transporter" evidence="10">
    <location>
        <begin position="346"/>
        <end position="581"/>
    </location>
</feature>
<dbReference type="Proteomes" id="UP000554286">
    <property type="component" value="Unassembled WGS sequence"/>
</dbReference>
<keyword evidence="2" id="KW-0813">Transport</keyword>
<feature type="domain" description="ABC transmembrane type-1" evidence="11">
    <location>
        <begin position="33"/>
        <end position="315"/>
    </location>
</feature>
<dbReference type="SMART" id="SM00382">
    <property type="entry name" value="AAA"/>
    <property type="match status" value="1"/>
</dbReference>
<evidence type="ECO:0000256" key="6">
    <source>
        <dbReference type="ARBA" id="ARBA00022840"/>
    </source>
</evidence>
<sequence>MTHVSPSTSFSLWHTYRHMMVVAGPQAPALRKALILFGAASVCQGLAFACFFPVVAALLADPIDLPGVWTWLALMALATAADLALSWRGHGFEYGGAMADMTHDLRLRLGRQLRRMPLEALWRWRTGHLSGLLGGSIDEAVTPMGTLSQAIIRIMVVPAVLVVVTAFIDARMALAMMLIFPMAVPLYRWKRRASAQERRVAAEAHARTEADLVEYTQGLAVLRTLSQTGAKARRLQDSLAHLRHVQERALFVSLRPSLLLAGLVEIGLLVVLALGLVWITQGTLSLPAFAALLIIVMRFSEPLALFAELTQVFDLMETALRRIDGLLAVAPLPVLTPTAAPTDHDIVFEAVTFAYAGETEPALRNLSVRLPARALTALVGPSGSGKTTLTRLIMRTADPRAGAVRIGGVDIRALPSEDLMARLSVVFQDVYLFDDTILENIRMGRPESDDAAVMKAARAANCHTFIQRLPEGYHTRVGDIGGSLSGGERQRISIARAILKDAPIVILDEPTAALDTESERAVQTAIDALVRERTVIVIAHRLSTIVAADQILVFDDGRLVEHGSHATLLAADGRYAALWSAQQSAKCWHGAPVPSC</sequence>
<gene>
    <name evidence="12" type="ORF">GGD89_003709</name>
</gene>
<dbReference type="InterPro" id="IPR003593">
    <property type="entry name" value="AAA+_ATPase"/>
</dbReference>
<dbReference type="InterPro" id="IPR017871">
    <property type="entry name" value="ABC_transporter-like_CS"/>
</dbReference>
<evidence type="ECO:0000256" key="2">
    <source>
        <dbReference type="ARBA" id="ARBA00022448"/>
    </source>
</evidence>
<dbReference type="PANTHER" id="PTHR24221">
    <property type="entry name" value="ATP-BINDING CASSETTE SUB-FAMILY B"/>
    <property type="match status" value="1"/>
</dbReference>
<keyword evidence="13" id="KW-1185">Reference proteome</keyword>
<evidence type="ECO:0000256" key="8">
    <source>
        <dbReference type="ARBA" id="ARBA00023136"/>
    </source>
</evidence>
<keyword evidence="7 9" id="KW-1133">Transmembrane helix</keyword>
<keyword evidence="6 12" id="KW-0067">ATP-binding</keyword>
<comment type="caution">
    <text evidence="12">The sequence shown here is derived from an EMBL/GenBank/DDBJ whole genome shotgun (WGS) entry which is preliminary data.</text>
</comment>
<dbReference type="InterPro" id="IPR003439">
    <property type="entry name" value="ABC_transporter-like_ATP-bd"/>
</dbReference>
<evidence type="ECO:0000256" key="1">
    <source>
        <dbReference type="ARBA" id="ARBA00004651"/>
    </source>
</evidence>
<feature type="transmembrane region" description="Helical" evidence="9">
    <location>
        <begin position="34"/>
        <end position="56"/>
    </location>
</feature>
<dbReference type="GO" id="GO:0016887">
    <property type="term" value="F:ATP hydrolysis activity"/>
    <property type="evidence" value="ECO:0007669"/>
    <property type="project" value="InterPro"/>
</dbReference>
<dbReference type="Pfam" id="PF00005">
    <property type="entry name" value="ABC_tran"/>
    <property type="match status" value="1"/>
</dbReference>
<keyword evidence="4 9" id="KW-0812">Transmembrane</keyword>
<feature type="transmembrane region" description="Helical" evidence="9">
    <location>
        <begin position="150"/>
        <end position="167"/>
    </location>
</feature>
<dbReference type="Gene3D" id="3.40.50.300">
    <property type="entry name" value="P-loop containing nucleotide triphosphate hydrolases"/>
    <property type="match status" value="1"/>
</dbReference>
<evidence type="ECO:0000256" key="7">
    <source>
        <dbReference type="ARBA" id="ARBA00022989"/>
    </source>
</evidence>
<dbReference type="PANTHER" id="PTHR24221:SF654">
    <property type="entry name" value="ATP-BINDING CASSETTE SUB-FAMILY B MEMBER 6"/>
    <property type="match status" value="1"/>
</dbReference>
<dbReference type="PROSITE" id="PS50929">
    <property type="entry name" value="ABC_TM1F"/>
    <property type="match status" value="1"/>
</dbReference>
<dbReference type="InterPro" id="IPR036640">
    <property type="entry name" value="ABC1_TM_sf"/>
</dbReference>
<evidence type="ECO:0000313" key="12">
    <source>
        <dbReference type="EMBL" id="MBB4268055.1"/>
    </source>
</evidence>
<accession>A0A7W6WB82</accession>
<feature type="transmembrane region" description="Helical" evidence="9">
    <location>
        <begin position="173"/>
        <end position="189"/>
    </location>
</feature>
<comment type="subcellular location">
    <subcellularLocation>
        <location evidence="1">Cell membrane</location>
        <topology evidence="1">Multi-pass membrane protein</topology>
    </subcellularLocation>
</comment>
<evidence type="ECO:0000313" key="13">
    <source>
        <dbReference type="Proteomes" id="UP000554286"/>
    </source>
</evidence>
<evidence type="ECO:0000256" key="3">
    <source>
        <dbReference type="ARBA" id="ARBA00022475"/>
    </source>
</evidence>
<dbReference type="InterPro" id="IPR011527">
    <property type="entry name" value="ABC1_TM_dom"/>
</dbReference>
<proteinExistence type="predicted"/>
<name>A0A7W6WB82_9PROT</name>
<dbReference type="GO" id="GO:0005524">
    <property type="term" value="F:ATP binding"/>
    <property type="evidence" value="ECO:0007669"/>
    <property type="project" value="UniProtKB-KW"/>
</dbReference>
<dbReference type="InterPro" id="IPR039421">
    <property type="entry name" value="Type_1_exporter"/>
</dbReference>
<dbReference type="InterPro" id="IPR027417">
    <property type="entry name" value="P-loop_NTPase"/>
</dbReference>
<evidence type="ECO:0000259" key="11">
    <source>
        <dbReference type="PROSITE" id="PS50929"/>
    </source>
</evidence>
<dbReference type="PROSITE" id="PS50893">
    <property type="entry name" value="ABC_TRANSPORTER_2"/>
    <property type="match status" value="1"/>
</dbReference>
<dbReference type="RefSeq" id="WP_184048557.1">
    <property type="nucleotide sequence ID" value="NZ_JACIGK010000046.1"/>
</dbReference>
<protein>
    <submittedName>
        <fullName evidence="12">ATP-binding cassette subfamily B protein</fullName>
    </submittedName>
</protein>
<evidence type="ECO:0000259" key="10">
    <source>
        <dbReference type="PROSITE" id="PS50893"/>
    </source>
</evidence>
<reference evidence="12 13" key="1">
    <citation type="submission" date="2020-08" db="EMBL/GenBank/DDBJ databases">
        <title>Genome sequencing of Purple Non-Sulfur Bacteria from various extreme environments.</title>
        <authorList>
            <person name="Mayer M."/>
        </authorList>
    </citation>
    <scope>NUCLEOTIDE SEQUENCE [LARGE SCALE GENOMIC DNA]</scope>
    <source>
        <strain evidence="12 13">JA131</strain>
    </source>
</reference>
<dbReference type="FunFam" id="3.40.50.300:FF:000221">
    <property type="entry name" value="Multidrug ABC transporter ATP-binding protein"/>
    <property type="match status" value="1"/>
</dbReference>
<keyword evidence="5" id="KW-0547">Nucleotide-binding</keyword>
<dbReference type="Gene3D" id="1.20.1560.10">
    <property type="entry name" value="ABC transporter type 1, transmembrane domain"/>
    <property type="match status" value="1"/>
</dbReference>
<evidence type="ECO:0000256" key="4">
    <source>
        <dbReference type="ARBA" id="ARBA00022692"/>
    </source>
</evidence>
<feature type="transmembrane region" description="Helical" evidence="9">
    <location>
        <begin position="258"/>
        <end position="280"/>
    </location>
</feature>
<feature type="transmembrane region" description="Helical" evidence="9">
    <location>
        <begin position="68"/>
        <end position="85"/>
    </location>
</feature>
<dbReference type="AlphaFoldDB" id="A0A7W6WB82"/>
<keyword evidence="3" id="KW-1003">Cell membrane</keyword>
<dbReference type="SUPFAM" id="SSF90123">
    <property type="entry name" value="ABC transporter transmembrane region"/>
    <property type="match status" value="1"/>
</dbReference>
<organism evidence="12 13">
    <name type="scientific">Roseospira visakhapatnamensis</name>
    <dbReference type="NCBI Taxonomy" id="390880"/>
    <lineage>
        <taxon>Bacteria</taxon>
        <taxon>Pseudomonadati</taxon>
        <taxon>Pseudomonadota</taxon>
        <taxon>Alphaproteobacteria</taxon>
        <taxon>Rhodospirillales</taxon>
        <taxon>Rhodospirillaceae</taxon>
        <taxon>Roseospira</taxon>
    </lineage>
</organism>
<evidence type="ECO:0000256" key="5">
    <source>
        <dbReference type="ARBA" id="ARBA00022741"/>
    </source>
</evidence>
<dbReference type="SUPFAM" id="SSF52540">
    <property type="entry name" value="P-loop containing nucleoside triphosphate hydrolases"/>
    <property type="match status" value="1"/>
</dbReference>
<evidence type="ECO:0000256" key="9">
    <source>
        <dbReference type="SAM" id="Phobius"/>
    </source>
</evidence>
<dbReference type="PROSITE" id="PS00211">
    <property type="entry name" value="ABC_TRANSPORTER_1"/>
    <property type="match status" value="1"/>
</dbReference>
<dbReference type="GO" id="GO:0005886">
    <property type="term" value="C:plasma membrane"/>
    <property type="evidence" value="ECO:0007669"/>
    <property type="project" value="UniProtKB-SubCell"/>
</dbReference>
<dbReference type="GO" id="GO:0140359">
    <property type="term" value="F:ABC-type transporter activity"/>
    <property type="evidence" value="ECO:0007669"/>
    <property type="project" value="InterPro"/>
</dbReference>
<dbReference type="Pfam" id="PF00664">
    <property type="entry name" value="ABC_membrane"/>
    <property type="match status" value="1"/>
</dbReference>
<keyword evidence="8 9" id="KW-0472">Membrane</keyword>